<gene>
    <name evidence="5" type="ORF">RUM44_003166</name>
</gene>
<reference evidence="5 6" key="1">
    <citation type="submission" date="2023-09" db="EMBL/GenBank/DDBJ databases">
        <title>Genomes of two closely related lineages of the louse Polyplax serrata with different host specificities.</title>
        <authorList>
            <person name="Martinu J."/>
            <person name="Tarabai H."/>
            <person name="Stefka J."/>
            <person name="Hypsa V."/>
        </authorList>
    </citation>
    <scope>NUCLEOTIDE SEQUENCE [LARGE SCALE GENOMIC DNA]</scope>
    <source>
        <strain evidence="5">98ZLc_SE</strain>
    </source>
</reference>
<keyword evidence="2" id="KW-0496">Mitochondrion</keyword>
<feature type="compositionally biased region" description="Basic and acidic residues" evidence="4">
    <location>
        <begin position="82"/>
        <end position="91"/>
    </location>
</feature>
<evidence type="ECO:0000256" key="2">
    <source>
        <dbReference type="ARBA" id="ARBA00023128"/>
    </source>
</evidence>
<dbReference type="PANTHER" id="PTHR34753">
    <property type="entry name" value="TELOMERASE RNA COMPONENT INTERACTING RNASE"/>
    <property type="match status" value="1"/>
</dbReference>
<dbReference type="SUPFAM" id="SSF47694">
    <property type="entry name" value="Cytochrome c oxidase subunit h"/>
    <property type="match status" value="1"/>
</dbReference>
<dbReference type="PANTHER" id="PTHR34753:SF1">
    <property type="entry name" value="TELOMERASE RNA COMPONENT INTERACTING RNASE"/>
    <property type="match status" value="1"/>
</dbReference>
<evidence type="ECO:0000256" key="4">
    <source>
        <dbReference type="SAM" id="MobiDB-lite"/>
    </source>
</evidence>
<accession>A0ABR1AY72</accession>
<name>A0ABR1AY72_POLSC</name>
<feature type="compositionally biased region" description="Basic and acidic residues" evidence="4">
    <location>
        <begin position="474"/>
        <end position="483"/>
    </location>
</feature>
<evidence type="ECO:0000313" key="6">
    <source>
        <dbReference type="Proteomes" id="UP001359485"/>
    </source>
</evidence>
<dbReference type="InterPro" id="IPR038838">
    <property type="entry name" value="TRIR"/>
</dbReference>
<dbReference type="InterPro" id="IPR036549">
    <property type="entry name" value="CX6/COA6-like_sf"/>
</dbReference>
<dbReference type="Proteomes" id="UP001359485">
    <property type="component" value="Unassembled WGS sequence"/>
</dbReference>
<dbReference type="EMBL" id="JAWJWF010000007">
    <property type="protein sequence ID" value="KAK6630994.1"/>
    <property type="molecule type" value="Genomic_DNA"/>
</dbReference>
<dbReference type="Pfam" id="PF02297">
    <property type="entry name" value="COX6B"/>
    <property type="match status" value="1"/>
</dbReference>
<protein>
    <submittedName>
        <fullName evidence="5">Uncharacterized protein</fullName>
    </submittedName>
</protein>
<dbReference type="Gene3D" id="1.10.10.140">
    <property type="entry name" value="Cytochrome c oxidase, subunit VIb"/>
    <property type="match status" value="1"/>
</dbReference>
<evidence type="ECO:0000256" key="3">
    <source>
        <dbReference type="ARBA" id="ARBA00023157"/>
    </source>
</evidence>
<feature type="region of interest" description="Disordered" evidence="4">
    <location>
        <begin position="437"/>
        <end position="504"/>
    </location>
</feature>
<evidence type="ECO:0000313" key="5">
    <source>
        <dbReference type="EMBL" id="KAK6630994.1"/>
    </source>
</evidence>
<sequence length="756" mass="82253">MIMQDYIMDKGSACNEGEMGSGESDDEFYNVKLPCTPTVTTGNISEKPKVKKVYSPSRMKVKYDYKFDSSSDDESENGNQKESAKIPDPKAGESSNCVRNTSKDDCLTEEQDESLKENSNLPKETCEVVERINEELKNMKNTDLKAVSDRAESATQSQTHITSVPAAGNSQRSQIGVVSPVVVVPPPLVVPTTPIMNMGPMIVPGMGGQNMVPRQMVGMAGNLLQGPSSMGSLITSPSGAVPGGMVGMNAMQSHIAGMIGMQGNIIGLPGNTISTQGNIMGLQSGMINQMGGMNMAVQGNVMGIPAPSVMGMQGSTNIMGIPRPNLPMARAMGVSGTPSTILGMQTSGTGIVSNNMGIGNSMVGSSPSLMMVGGVMSNMANQSAVASQGNMLVNNNIVRVVGASQSNSPVRPVPPPPFLNLRNRPPLPVAPGNFQWQGGTRLPGTMSISGSSPGFKASIPSPAETGSGQYNCEELYKDEKDESPSDTDESQSPTHRELPNTFKNDGSFMEMFKRMKDEKNLEASSVDKPGDSKEAATSLKKSPVILSGIVGKRRGGRVLKTGLVKKVKKESETEEEKHPKDAWSMYMAEVKKYREASCEEEGKTRPLVKKVNASGTMVKENRTVVPYDPRFPNTNQTNPRFLYWFFKTELENVLVTVSLSSRLYLHAYIQCIHIASPERHITFHCPYHSTAGDYLPATLLRNCYQNYLDYHRCTKKRGEDFEACKYFKRVYQTLCPMDWIEKWNTQIEDGVFPGRI</sequence>
<keyword evidence="3" id="KW-1015">Disulfide bond</keyword>
<dbReference type="PROSITE" id="PS51808">
    <property type="entry name" value="CHCH"/>
    <property type="match status" value="1"/>
</dbReference>
<organism evidence="5 6">
    <name type="scientific">Polyplax serrata</name>
    <name type="common">Common mouse louse</name>
    <dbReference type="NCBI Taxonomy" id="468196"/>
    <lineage>
        <taxon>Eukaryota</taxon>
        <taxon>Metazoa</taxon>
        <taxon>Ecdysozoa</taxon>
        <taxon>Arthropoda</taxon>
        <taxon>Hexapoda</taxon>
        <taxon>Insecta</taxon>
        <taxon>Pterygota</taxon>
        <taxon>Neoptera</taxon>
        <taxon>Paraneoptera</taxon>
        <taxon>Psocodea</taxon>
        <taxon>Troctomorpha</taxon>
        <taxon>Phthiraptera</taxon>
        <taxon>Anoplura</taxon>
        <taxon>Polyplacidae</taxon>
        <taxon>Polyplax</taxon>
    </lineage>
</organism>
<dbReference type="CDD" id="cd00926">
    <property type="entry name" value="Cyt_c_Oxidase_VIb"/>
    <property type="match status" value="1"/>
</dbReference>
<comment type="caution">
    <text evidence="5">The sequence shown here is derived from an EMBL/GenBank/DDBJ whole genome shotgun (WGS) entry which is preliminary data.</text>
</comment>
<evidence type="ECO:0000256" key="1">
    <source>
        <dbReference type="ARBA" id="ARBA00004173"/>
    </source>
</evidence>
<proteinExistence type="predicted"/>
<keyword evidence="6" id="KW-1185">Reference proteome</keyword>
<comment type="subcellular location">
    <subcellularLocation>
        <location evidence="1">Mitochondrion</location>
    </subcellularLocation>
</comment>
<feature type="region of interest" description="Disordered" evidence="4">
    <location>
        <begin position="64"/>
        <end position="122"/>
    </location>
</feature>
<dbReference type="InterPro" id="IPR048280">
    <property type="entry name" value="COX6B-like"/>
</dbReference>